<dbReference type="CDD" id="cd04301">
    <property type="entry name" value="NAT_SF"/>
    <property type="match status" value="1"/>
</dbReference>
<dbReference type="InterPro" id="IPR000182">
    <property type="entry name" value="GNAT_dom"/>
</dbReference>
<dbReference type="AlphaFoldDB" id="A0A6I2GKS9"/>
<proteinExistence type="predicted"/>
<reference evidence="3 4" key="1">
    <citation type="submission" date="2019-11" db="EMBL/GenBank/DDBJ databases">
        <title>Characterisation of Fundicoccus ignavus gen. nov. sp. nov., a novel genus of the family Aerococcaceae isolated from bulk tank milk.</title>
        <authorList>
            <person name="Siebert A."/>
            <person name="Huptas C."/>
            <person name="Wenning M."/>
            <person name="Scherer S."/>
            <person name="Doll E.V."/>
        </authorList>
    </citation>
    <scope>NUCLEOTIDE SEQUENCE [LARGE SCALE GENOMIC DNA]</scope>
    <source>
        <strain evidence="3 4">WS4759</strain>
    </source>
</reference>
<keyword evidence="1 3" id="KW-0808">Transferase</keyword>
<sequence length="154" mass="17286">MRIRLLEADEAAPMHLLLLADPSEMLIKDYLASGQCYVLESEQSEILGAFVLQAQNTTKIELVNVAVSEAYQGHGLGRILVEAAIETARNQSYQQLLVCTGNSSIGQFALYQKCGFRVESIERDYFIRHYPDVIIENGIQCRDRICLTQNLSES</sequence>
<protein>
    <submittedName>
        <fullName evidence="3">GNAT family N-acetyltransferase</fullName>
    </submittedName>
</protein>
<evidence type="ECO:0000256" key="1">
    <source>
        <dbReference type="ARBA" id="ARBA00022679"/>
    </source>
</evidence>
<evidence type="ECO:0000259" key="2">
    <source>
        <dbReference type="PROSITE" id="PS51186"/>
    </source>
</evidence>
<accession>A0A6I2GKS9</accession>
<feature type="domain" description="N-acetyltransferase" evidence="2">
    <location>
        <begin position="1"/>
        <end position="137"/>
    </location>
</feature>
<dbReference type="RefSeq" id="WP_221410735.1">
    <property type="nucleotide sequence ID" value="NZ_WJQS01000007.1"/>
</dbReference>
<comment type="caution">
    <text evidence="3">The sequence shown here is derived from an EMBL/GenBank/DDBJ whole genome shotgun (WGS) entry which is preliminary data.</text>
</comment>
<dbReference type="GO" id="GO:0008080">
    <property type="term" value="F:N-acetyltransferase activity"/>
    <property type="evidence" value="ECO:0007669"/>
    <property type="project" value="InterPro"/>
</dbReference>
<dbReference type="PANTHER" id="PTHR13947">
    <property type="entry name" value="GNAT FAMILY N-ACETYLTRANSFERASE"/>
    <property type="match status" value="1"/>
</dbReference>
<dbReference type="PANTHER" id="PTHR13947:SF37">
    <property type="entry name" value="LD18367P"/>
    <property type="match status" value="1"/>
</dbReference>
<dbReference type="SUPFAM" id="SSF55729">
    <property type="entry name" value="Acyl-CoA N-acyltransferases (Nat)"/>
    <property type="match status" value="1"/>
</dbReference>
<dbReference type="Proteomes" id="UP000430975">
    <property type="component" value="Unassembled WGS sequence"/>
</dbReference>
<dbReference type="Pfam" id="PF00583">
    <property type="entry name" value="Acetyltransf_1"/>
    <property type="match status" value="1"/>
</dbReference>
<dbReference type="InterPro" id="IPR050769">
    <property type="entry name" value="NAT_camello-type"/>
</dbReference>
<name>A0A6I2GKS9_9LACT</name>
<evidence type="ECO:0000313" key="3">
    <source>
        <dbReference type="EMBL" id="MRI85869.1"/>
    </source>
</evidence>
<evidence type="ECO:0000313" key="4">
    <source>
        <dbReference type="Proteomes" id="UP000430975"/>
    </source>
</evidence>
<dbReference type="InterPro" id="IPR016181">
    <property type="entry name" value="Acyl_CoA_acyltransferase"/>
</dbReference>
<keyword evidence="4" id="KW-1185">Reference proteome</keyword>
<organism evidence="3 4">
    <name type="scientific">Fundicoccus ignavus</name>
    <dbReference type="NCBI Taxonomy" id="2664442"/>
    <lineage>
        <taxon>Bacteria</taxon>
        <taxon>Bacillati</taxon>
        <taxon>Bacillota</taxon>
        <taxon>Bacilli</taxon>
        <taxon>Lactobacillales</taxon>
        <taxon>Aerococcaceae</taxon>
        <taxon>Fundicoccus</taxon>
    </lineage>
</organism>
<gene>
    <name evidence="3" type="ORF">GIY09_08320</name>
</gene>
<dbReference type="PROSITE" id="PS51186">
    <property type="entry name" value="GNAT"/>
    <property type="match status" value="1"/>
</dbReference>
<dbReference type="EMBL" id="WJQS01000007">
    <property type="protein sequence ID" value="MRI85869.1"/>
    <property type="molecule type" value="Genomic_DNA"/>
</dbReference>
<dbReference type="Gene3D" id="3.40.630.30">
    <property type="match status" value="1"/>
</dbReference>